<dbReference type="Proteomes" id="UP000031278">
    <property type="component" value="Unassembled WGS sequence"/>
</dbReference>
<name>A0A0B9GJK0_9GAMM</name>
<dbReference type="AlphaFoldDB" id="A0A0B9GJK0"/>
<comment type="caution">
    <text evidence="2">The sequence shown here is derived from an EMBL/GenBank/DDBJ whole genome shotgun (WGS) entry which is preliminary data.</text>
</comment>
<reference evidence="2 3" key="1">
    <citation type="submission" date="2014-12" db="EMBL/GenBank/DDBJ databases">
        <title>Genome sequencing of Photobacterium gaetbulicola AD005a.</title>
        <authorList>
            <person name="Adrian T.G.S."/>
            <person name="Chan K.G."/>
        </authorList>
    </citation>
    <scope>NUCLEOTIDE SEQUENCE [LARGE SCALE GENOMIC DNA]</scope>
    <source>
        <strain evidence="2 3">AD005a</strain>
    </source>
</reference>
<dbReference type="Gene3D" id="3.90.1200.10">
    <property type="match status" value="1"/>
</dbReference>
<proteinExistence type="predicted"/>
<dbReference type="InterPro" id="IPR002575">
    <property type="entry name" value="Aminoglycoside_PTrfase"/>
</dbReference>
<dbReference type="SUPFAM" id="SSF56112">
    <property type="entry name" value="Protein kinase-like (PK-like)"/>
    <property type="match status" value="1"/>
</dbReference>
<dbReference type="Pfam" id="PF01636">
    <property type="entry name" value="APH"/>
    <property type="match status" value="1"/>
</dbReference>
<dbReference type="EMBL" id="JWLZ01000032">
    <property type="protein sequence ID" value="KHT64970.1"/>
    <property type="molecule type" value="Genomic_DNA"/>
</dbReference>
<dbReference type="InterPro" id="IPR011009">
    <property type="entry name" value="Kinase-like_dom_sf"/>
</dbReference>
<evidence type="ECO:0000259" key="1">
    <source>
        <dbReference type="Pfam" id="PF01636"/>
    </source>
</evidence>
<evidence type="ECO:0000313" key="3">
    <source>
        <dbReference type="Proteomes" id="UP000031278"/>
    </source>
</evidence>
<dbReference type="RefSeq" id="WP_039458148.1">
    <property type="nucleotide sequence ID" value="NZ_JWLZ01000032.1"/>
</dbReference>
<organism evidence="2 3">
    <name type="scientific">Photobacterium gaetbulicola</name>
    <dbReference type="NCBI Taxonomy" id="1295392"/>
    <lineage>
        <taxon>Bacteria</taxon>
        <taxon>Pseudomonadati</taxon>
        <taxon>Pseudomonadota</taxon>
        <taxon>Gammaproteobacteria</taxon>
        <taxon>Vibrionales</taxon>
        <taxon>Vibrionaceae</taxon>
        <taxon>Photobacterium</taxon>
    </lineage>
</organism>
<gene>
    <name evidence="2" type="ORF">RJ45_03605</name>
</gene>
<protein>
    <recommendedName>
        <fullName evidence="1">Aminoglycoside phosphotransferase domain-containing protein</fullName>
    </recommendedName>
</protein>
<evidence type="ECO:0000313" key="2">
    <source>
        <dbReference type="EMBL" id="KHT64970.1"/>
    </source>
</evidence>
<accession>A0A0B9GJK0</accession>
<feature type="domain" description="Aminoglycoside phosphotransferase" evidence="1">
    <location>
        <begin position="22"/>
        <end position="216"/>
    </location>
</feature>
<sequence>MSMDSLRALFEARLPEYGLVSAEPLSGGLSNRCWVVVIEHRQNSLRHTLVWRPTSLSSLAFGVSRRQEHHVLDTIASSPLHVIAPRAFALFPEGLLVEWVAGQTALQALSCEALMATLVTIHQLPVPGHRLDCRQRSAHYWQYIGGAADDPQLRRIHAYFQAQPIKAWFADTCCHHDLGGYNIITAPNGRHTVIDWEYAAAGDPSLDLALTIAANQLDPKAAVAQYCQCRGIKDVACQARWQSAVAYWQPWCDYMAMLWFYVGAQLFSTLQQPDDDYLNQALVLKEKLWGRGQFTD</sequence>